<accession>A0A9J6FR88</accession>
<keyword evidence="3" id="KW-1185">Reference proteome</keyword>
<dbReference type="OrthoDB" id="6521867at2759"/>
<gene>
    <name evidence="2" type="ORF">HPB48_007959</name>
</gene>
<proteinExistence type="predicted"/>
<feature type="region of interest" description="Disordered" evidence="1">
    <location>
        <begin position="1"/>
        <end position="28"/>
    </location>
</feature>
<evidence type="ECO:0000256" key="1">
    <source>
        <dbReference type="SAM" id="MobiDB-lite"/>
    </source>
</evidence>
<organism evidence="2 3">
    <name type="scientific">Haemaphysalis longicornis</name>
    <name type="common">Bush tick</name>
    <dbReference type="NCBI Taxonomy" id="44386"/>
    <lineage>
        <taxon>Eukaryota</taxon>
        <taxon>Metazoa</taxon>
        <taxon>Ecdysozoa</taxon>
        <taxon>Arthropoda</taxon>
        <taxon>Chelicerata</taxon>
        <taxon>Arachnida</taxon>
        <taxon>Acari</taxon>
        <taxon>Parasitiformes</taxon>
        <taxon>Ixodida</taxon>
        <taxon>Ixodoidea</taxon>
        <taxon>Ixodidae</taxon>
        <taxon>Haemaphysalinae</taxon>
        <taxon>Haemaphysalis</taxon>
    </lineage>
</organism>
<name>A0A9J6FR88_HAELO</name>
<dbReference type="EMBL" id="JABSTR010000003">
    <property type="protein sequence ID" value="KAH9365359.1"/>
    <property type="molecule type" value="Genomic_DNA"/>
</dbReference>
<dbReference type="Proteomes" id="UP000821853">
    <property type="component" value="Unassembled WGS sequence"/>
</dbReference>
<comment type="caution">
    <text evidence="2">The sequence shown here is derived from an EMBL/GenBank/DDBJ whole genome shotgun (WGS) entry which is preliminary data.</text>
</comment>
<dbReference type="VEuPathDB" id="VectorBase:HLOH_062865"/>
<evidence type="ECO:0000313" key="2">
    <source>
        <dbReference type="EMBL" id="KAH9365359.1"/>
    </source>
</evidence>
<evidence type="ECO:0000313" key="3">
    <source>
        <dbReference type="Proteomes" id="UP000821853"/>
    </source>
</evidence>
<protein>
    <submittedName>
        <fullName evidence="2">Uncharacterized protein</fullName>
    </submittedName>
</protein>
<dbReference type="AlphaFoldDB" id="A0A9J6FR88"/>
<reference evidence="2 3" key="1">
    <citation type="journal article" date="2020" name="Cell">
        <title>Large-Scale Comparative Analyses of Tick Genomes Elucidate Their Genetic Diversity and Vector Capacities.</title>
        <authorList>
            <consortium name="Tick Genome and Microbiome Consortium (TIGMIC)"/>
            <person name="Jia N."/>
            <person name="Wang J."/>
            <person name="Shi W."/>
            <person name="Du L."/>
            <person name="Sun Y."/>
            <person name="Zhan W."/>
            <person name="Jiang J.F."/>
            <person name="Wang Q."/>
            <person name="Zhang B."/>
            <person name="Ji P."/>
            <person name="Bell-Sakyi L."/>
            <person name="Cui X.M."/>
            <person name="Yuan T.T."/>
            <person name="Jiang B.G."/>
            <person name="Yang W.F."/>
            <person name="Lam T.T."/>
            <person name="Chang Q.C."/>
            <person name="Ding S.J."/>
            <person name="Wang X.J."/>
            <person name="Zhu J.G."/>
            <person name="Ruan X.D."/>
            <person name="Zhao L."/>
            <person name="Wei J.T."/>
            <person name="Ye R.Z."/>
            <person name="Que T.C."/>
            <person name="Du C.H."/>
            <person name="Zhou Y.H."/>
            <person name="Cheng J.X."/>
            <person name="Dai P.F."/>
            <person name="Guo W.B."/>
            <person name="Han X.H."/>
            <person name="Huang E.J."/>
            <person name="Li L.F."/>
            <person name="Wei W."/>
            <person name="Gao Y.C."/>
            <person name="Liu J.Z."/>
            <person name="Shao H.Z."/>
            <person name="Wang X."/>
            <person name="Wang C.C."/>
            <person name="Yang T.C."/>
            <person name="Huo Q.B."/>
            <person name="Li W."/>
            <person name="Chen H.Y."/>
            <person name="Chen S.E."/>
            <person name="Zhou L.G."/>
            <person name="Ni X.B."/>
            <person name="Tian J.H."/>
            <person name="Sheng Y."/>
            <person name="Liu T."/>
            <person name="Pan Y.S."/>
            <person name="Xia L.Y."/>
            <person name="Li J."/>
            <person name="Zhao F."/>
            <person name="Cao W.C."/>
        </authorList>
    </citation>
    <scope>NUCLEOTIDE SEQUENCE [LARGE SCALE GENOMIC DNA]</scope>
    <source>
        <strain evidence="2">HaeL-2018</strain>
    </source>
</reference>
<sequence length="200" mass="22449">MRRRTVGSNTDAALEGPLEGVTTVGGSPSRACTCGVDRDAVWPAWLSTSHSTSQGVVTYPLDQGREQLLPRFRRLRERSAGHFSEKTVPERQRNFTLICVFEYLSPIPWNKTDQCTDYVFIGLFTYTETSSEPITFVKKSLTRPRSSSAALTAARQDFCGAQLAAVEAERPLFLPKRWLLWLGSRPLRCRSGRRAKARPP</sequence>
<feature type="compositionally biased region" description="Polar residues" evidence="1">
    <location>
        <begin position="1"/>
        <end position="11"/>
    </location>
</feature>